<proteinExistence type="predicted"/>
<feature type="region of interest" description="Disordered" evidence="1">
    <location>
        <begin position="132"/>
        <end position="227"/>
    </location>
</feature>
<feature type="compositionally biased region" description="Low complexity" evidence="1">
    <location>
        <begin position="145"/>
        <end position="227"/>
    </location>
</feature>
<evidence type="ECO:0000256" key="1">
    <source>
        <dbReference type="SAM" id="MobiDB-lite"/>
    </source>
</evidence>
<feature type="compositionally biased region" description="Acidic residues" evidence="1">
    <location>
        <begin position="133"/>
        <end position="144"/>
    </location>
</feature>
<feature type="signal peptide" evidence="2">
    <location>
        <begin position="1"/>
        <end position="21"/>
    </location>
</feature>
<organism evidence="3 4">
    <name type="scientific">Cetraspora pellucida</name>
    <dbReference type="NCBI Taxonomy" id="1433469"/>
    <lineage>
        <taxon>Eukaryota</taxon>
        <taxon>Fungi</taxon>
        <taxon>Fungi incertae sedis</taxon>
        <taxon>Mucoromycota</taxon>
        <taxon>Glomeromycotina</taxon>
        <taxon>Glomeromycetes</taxon>
        <taxon>Diversisporales</taxon>
        <taxon>Gigasporaceae</taxon>
        <taxon>Cetraspora</taxon>
    </lineage>
</organism>
<evidence type="ECO:0000313" key="4">
    <source>
        <dbReference type="Proteomes" id="UP000789759"/>
    </source>
</evidence>
<dbReference type="OrthoDB" id="2354554at2759"/>
<sequence>MFRLFIFATFFTFLILGSTFAQVYNIQCQNEITRGDVLKITWDLVHPPPTDNGGYYIYLVHADQPKNSTSLGYIMFSNVGHYEWAVNVQPGLYYISMNDLESNTFIVYQNPSDYKKIPSGGRLYMCMDIGPASDDDSYNPDDDGNNSNDDGYNSNDDGNNSNDDGYNSNDDGNNSNDDGYNSNDDGNNSNDDGYNSNDDGNNSNDDGYNSNDDGNNSNDDGYNSNDD</sequence>
<keyword evidence="4" id="KW-1185">Reference proteome</keyword>
<dbReference type="EMBL" id="CAJVQA010021164">
    <property type="protein sequence ID" value="CAG8767514.1"/>
    <property type="molecule type" value="Genomic_DNA"/>
</dbReference>
<evidence type="ECO:0000313" key="3">
    <source>
        <dbReference type="EMBL" id="CAG8767514.1"/>
    </source>
</evidence>
<gene>
    <name evidence="3" type="ORF">CPELLU_LOCUS15670</name>
</gene>
<reference evidence="3" key="1">
    <citation type="submission" date="2021-06" db="EMBL/GenBank/DDBJ databases">
        <authorList>
            <person name="Kallberg Y."/>
            <person name="Tangrot J."/>
            <person name="Rosling A."/>
        </authorList>
    </citation>
    <scope>NUCLEOTIDE SEQUENCE</scope>
    <source>
        <strain evidence="3">FL966</strain>
    </source>
</reference>
<protein>
    <submittedName>
        <fullName evidence="3">2445_t:CDS:1</fullName>
    </submittedName>
</protein>
<feature type="chain" id="PRO_5040239010" evidence="2">
    <location>
        <begin position="22"/>
        <end position="227"/>
    </location>
</feature>
<name>A0A9N9J8N6_9GLOM</name>
<comment type="caution">
    <text evidence="3">The sequence shown here is derived from an EMBL/GenBank/DDBJ whole genome shotgun (WGS) entry which is preliminary data.</text>
</comment>
<keyword evidence="2" id="KW-0732">Signal</keyword>
<dbReference type="AlphaFoldDB" id="A0A9N9J8N6"/>
<dbReference type="Proteomes" id="UP000789759">
    <property type="component" value="Unassembled WGS sequence"/>
</dbReference>
<evidence type="ECO:0000256" key="2">
    <source>
        <dbReference type="SAM" id="SignalP"/>
    </source>
</evidence>
<accession>A0A9N9J8N6</accession>
<feature type="non-terminal residue" evidence="3">
    <location>
        <position position="1"/>
    </location>
</feature>